<evidence type="ECO:0000256" key="1">
    <source>
        <dbReference type="SAM" id="MobiDB-lite"/>
    </source>
</evidence>
<organism evidence="3 4">
    <name type="scientific">Actinomadura coerulea</name>
    <dbReference type="NCBI Taxonomy" id="46159"/>
    <lineage>
        <taxon>Bacteria</taxon>
        <taxon>Bacillati</taxon>
        <taxon>Actinomycetota</taxon>
        <taxon>Actinomycetes</taxon>
        <taxon>Streptosporangiales</taxon>
        <taxon>Thermomonosporaceae</taxon>
        <taxon>Actinomadura</taxon>
    </lineage>
</organism>
<dbReference type="EMBL" id="JACHMQ010000001">
    <property type="protein sequence ID" value="MBB6399465.1"/>
    <property type="molecule type" value="Genomic_DNA"/>
</dbReference>
<feature type="compositionally biased region" description="Polar residues" evidence="1">
    <location>
        <begin position="91"/>
        <end position="102"/>
    </location>
</feature>
<name>A0A7X0L2D3_9ACTN</name>
<dbReference type="RefSeq" id="WP_221493377.1">
    <property type="nucleotide sequence ID" value="NZ_JACHMQ010000001.1"/>
</dbReference>
<reference evidence="3 4" key="1">
    <citation type="submission" date="2020-08" db="EMBL/GenBank/DDBJ databases">
        <title>Sequencing the genomes of 1000 actinobacteria strains.</title>
        <authorList>
            <person name="Klenk H.-P."/>
        </authorList>
    </citation>
    <scope>NUCLEOTIDE SEQUENCE [LARGE SCALE GENOMIC DNA]</scope>
    <source>
        <strain evidence="3 4">DSM 43675</strain>
    </source>
</reference>
<evidence type="ECO:0000313" key="4">
    <source>
        <dbReference type="Proteomes" id="UP000546324"/>
    </source>
</evidence>
<sequence length="221" mass="23008">MNPKKIIVLTLVTAAAGTAAITATAAGSTAATSSPVRHKAKTAHVTGSAEIRRTYHHDDDIRSFTIHADAAPYSRPLPGQGGGPGLPGSPNDATGTVTVSHSTNVQGEKVTYTAKGTVDSMVTAPGYATVTAIITWVSPGGPPWTGRRLGFSVYDGGKDKPGRSRDRLGYSWEFTNLSKDAKGNWNDETPVGTSMAPAPFAPVTRGGYTVTHVDLPPLPQN</sequence>
<feature type="region of interest" description="Disordered" evidence="1">
    <location>
        <begin position="71"/>
        <end position="102"/>
    </location>
</feature>
<feature type="chain" id="PRO_5030886854" evidence="2">
    <location>
        <begin position="26"/>
        <end position="221"/>
    </location>
</feature>
<protein>
    <submittedName>
        <fullName evidence="3">Uncharacterized protein</fullName>
    </submittedName>
</protein>
<keyword evidence="2" id="KW-0732">Signal</keyword>
<evidence type="ECO:0000256" key="2">
    <source>
        <dbReference type="SAM" id="SignalP"/>
    </source>
</evidence>
<gene>
    <name evidence="3" type="ORF">BKA00_006379</name>
</gene>
<evidence type="ECO:0000313" key="3">
    <source>
        <dbReference type="EMBL" id="MBB6399465.1"/>
    </source>
</evidence>
<dbReference type="AlphaFoldDB" id="A0A7X0L2D3"/>
<keyword evidence="4" id="KW-1185">Reference proteome</keyword>
<feature type="signal peptide" evidence="2">
    <location>
        <begin position="1"/>
        <end position="25"/>
    </location>
</feature>
<dbReference type="Proteomes" id="UP000546324">
    <property type="component" value="Unassembled WGS sequence"/>
</dbReference>
<proteinExistence type="predicted"/>
<comment type="caution">
    <text evidence="3">The sequence shown here is derived from an EMBL/GenBank/DDBJ whole genome shotgun (WGS) entry which is preliminary data.</text>
</comment>
<accession>A0A7X0L2D3</accession>